<name>A0A1U7LUL2_NEOID</name>
<dbReference type="AlphaFoldDB" id="A0A1U7LUL2"/>
<dbReference type="SUPFAM" id="SSF57938">
    <property type="entry name" value="DnaJ/Hsp40 cysteine-rich domain"/>
    <property type="match status" value="1"/>
</dbReference>
<evidence type="ECO:0000313" key="3">
    <source>
        <dbReference type="Proteomes" id="UP000186594"/>
    </source>
</evidence>
<dbReference type="EMBL" id="LXFE01000205">
    <property type="protein sequence ID" value="OLL26334.1"/>
    <property type="molecule type" value="Genomic_DNA"/>
</dbReference>
<reference evidence="2 3" key="1">
    <citation type="submission" date="2016-04" db="EMBL/GenBank/DDBJ databases">
        <title>Evolutionary innovation and constraint leading to complex multicellularity in the Ascomycota.</title>
        <authorList>
            <person name="Cisse O."/>
            <person name="Nguyen A."/>
            <person name="Hewitt D.A."/>
            <person name="Jedd G."/>
            <person name="Stajich J.E."/>
        </authorList>
    </citation>
    <scope>NUCLEOTIDE SEQUENCE [LARGE SCALE GENOMIC DNA]</scope>
    <source>
        <strain evidence="2 3">DAH-3</strain>
    </source>
</reference>
<dbReference type="STRING" id="1198029.A0A1U7LUL2"/>
<comment type="caution">
    <text evidence="2">The sequence shown here is derived from an EMBL/GenBank/DDBJ whole genome shotgun (WGS) entry which is preliminary data.</text>
</comment>
<dbReference type="PANTHER" id="PTHR28031:SF1">
    <property type="entry name" value="PROLINE-RICH PROTEIN HUA1"/>
    <property type="match status" value="1"/>
</dbReference>
<dbReference type="InterPro" id="IPR036410">
    <property type="entry name" value="HSP_DnaJ_Cys-rich_dom_sf"/>
</dbReference>
<feature type="region of interest" description="Disordered" evidence="1">
    <location>
        <begin position="1"/>
        <end position="39"/>
    </location>
</feature>
<dbReference type="GO" id="GO:0005737">
    <property type="term" value="C:cytoplasm"/>
    <property type="evidence" value="ECO:0007669"/>
    <property type="project" value="TreeGrafter"/>
</dbReference>
<organism evidence="2 3">
    <name type="scientific">Neolecta irregularis (strain DAH-3)</name>
    <dbReference type="NCBI Taxonomy" id="1198029"/>
    <lineage>
        <taxon>Eukaryota</taxon>
        <taxon>Fungi</taxon>
        <taxon>Dikarya</taxon>
        <taxon>Ascomycota</taxon>
        <taxon>Taphrinomycotina</taxon>
        <taxon>Neolectales</taxon>
        <taxon>Neolectaceae</taxon>
        <taxon>Neolecta</taxon>
    </lineage>
</organism>
<gene>
    <name evidence="2" type="ORF">NEOLI_000890</name>
</gene>
<accession>A0A1U7LUL2</accession>
<dbReference type="OMA" id="NTHRSAP"/>
<evidence type="ECO:0000256" key="1">
    <source>
        <dbReference type="SAM" id="MobiDB-lite"/>
    </source>
</evidence>
<feature type="compositionally biased region" description="Polar residues" evidence="1">
    <location>
        <begin position="23"/>
        <end position="38"/>
    </location>
</feature>
<dbReference type="InterPro" id="IPR038910">
    <property type="entry name" value="Hua1-like"/>
</dbReference>
<protein>
    <submittedName>
        <fullName evidence="2">Proline/serine-rich protein</fullName>
    </submittedName>
</protein>
<proteinExistence type="predicted"/>
<sequence>MCKKTEHQLDNDLPPPYSEGSHYLNSQQGPSHPTQNRPVEQPCWQEYPQQHQSPSYWQEHHQQHPQPQYPRAGPLQFPPNYWCSKCSNTGIKSTGRPCGTCHSLFGRQNRPVLTANYGPPPGALVLPPGDQRLGGMLCGTCKGSGRMLSLFLLETTCPTCHGVGRLF</sequence>
<dbReference type="PANTHER" id="PTHR28031">
    <property type="entry name" value="PROLINE-RICH PROTEIN HUA1"/>
    <property type="match status" value="1"/>
</dbReference>
<feature type="compositionally biased region" description="Basic and acidic residues" evidence="1">
    <location>
        <begin position="1"/>
        <end position="10"/>
    </location>
</feature>
<evidence type="ECO:0000313" key="2">
    <source>
        <dbReference type="EMBL" id="OLL26334.1"/>
    </source>
</evidence>
<dbReference type="Proteomes" id="UP000186594">
    <property type="component" value="Unassembled WGS sequence"/>
</dbReference>
<keyword evidence="3" id="KW-1185">Reference proteome</keyword>
<dbReference type="Gene3D" id="6.20.20.10">
    <property type="match status" value="1"/>
</dbReference>
<dbReference type="OrthoDB" id="2405700at2759"/>